<dbReference type="EMBL" id="JARYMX010000003">
    <property type="protein sequence ID" value="KAJ9554751.1"/>
    <property type="molecule type" value="Genomic_DNA"/>
</dbReference>
<evidence type="ECO:0000313" key="3">
    <source>
        <dbReference type="Proteomes" id="UP001172457"/>
    </source>
</evidence>
<keyword evidence="1" id="KW-0812">Transmembrane</keyword>
<comment type="caution">
    <text evidence="2">The sequence shown here is derived from an EMBL/GenBank/DDBJ whole genome shotgun (WGS) entry which is preliminary data.</text>
</comment>
<proteinExistence type="predicted"/>
<dbReference type="InterPro" id="IPR004158">
    <property type="entry name" value="DUF247_pln"/>
</dbReference>
<dbReference type="PANTHER" id="PTHR31170:SF21">
    <property type="match status" value="1"/>
</dbReference>
<dbReference type="AlphaFoldDB" id="A0AA38WNB3"/>
<keyword evidence="1" id="KW-0472">Membrane</keyword>
<dbReference type="Proteomes" id="UP001172457">
    <property type="component" value="Chromosome 3"/>
</dbReference>
<evidence type="ECO:0000313" key="2">
    <source>
        <dbReference type="EMBL" id="KAJ9554751.1"/>
    </source>
</evidence>
<dbReference type="Pfam" id="PF03140">
    <property type="entry name" value="DUF247"/>
    <property type="match status" value="1"/>
</dbReference>
<dbReference type="PANTHER" id="PTHR31170">
    <property type="entry name" value="BNAC04G53230D PROTEIN"/>
    <property type="match status" value="1"/>
</dbReference>
<keyword evidence="3" id="KW-1185">Reference proteome</keyword>
<gene>
    <name evidence="2" type="ORF">OSB04_009365</name>
</gene>
<name>A0AA38WNB3_9ASTR</name>
<accession>A0AA38WNB3</accession>
<reference evidence="2" key="1">
    <citation type="submission" date="2023-03" db="EMBL/GenBank/DDBJ databases">
        <title>Chromosome-scale reference genome and RAD-based genetic map of yellow starthistle (Centaurea solstitialis) reveal putative structural variation and QTLs associated with invader traits.</title>
        <authorList>
            <person name="Reatini B."/>
            <person name="Cang F.A."/>
            <person name="Jiang Q."/>
            <person name="Mckibben M.T.W."/>
            <person name="Barker M.S."/>
            <person name="Rieseberg L.H."/>
            <person name="Dlugosch K.M."/>
        </authorList>
    </citation>
    <scope>NUCLEOTIDE SEQUENCE</scope>
    <source>
        <strain evidence="2">CAN-66</strain>
        <tissue evidence="2">Leaf</tissue>
    </source>
</reference>
<feature type="transmembrane region" description="Helical" evidence="1">
    <location>
        <begin position="400"/>
        <end position="421"/>
    </location>
</feature>
<keyword evidence="1" id="KW-1133">Transmembrane helix</keyword>
<sequence length="434" mass="50870">MSQDHVNIEEKMKTQMQKSPKILPKFVGKESCCIFRVPPSLTEIDKKAYQPQIVSIGPYHHGNKDLEMIQEHKWRYLDDFIARTRKSLSFFLRLIVLKEKEIRQSYSESIEHVGSNDLAEMMVLDGVFLIELFRKDGKLIPIDQDDPIFSMVWVTTFLRRDLLKLENQIPFFVLQTLFDESRTDTHTLPSLILEFFNFSFNRPIPVLQPFTNLEGQHLLDLLRKSFINTDRNPAALKGNDMPDKPYLRLIDTAGKLLVSGVNFKADRDTNSFLDVKLRSGVLSIPQINMDSFFTCFILNGVAFEQCYFYCSKDFTTYFVFLGCLIKNSTDVVLLSRYRIIRNYFGTDEELAKFCNNLMKDLTFDIKDNYLKGLFKEVNEYCSHIYRAILAMMKYDSPRSVIMTFMAFVGVYLAFIQTMYTVDRRNRELQHEHRK</sequence>
<evidence type="ECO:0000256" key="1">
    <source>
        <dbReference type="SAM" id="Phobius"/>
    </source>
</evidence>
<protein>
    <submittedName>
        <fullName evidence="2">Uncharacterized protein</fullName>
    </submittedName>
</protein>
<organism evidence="2 3">
    <name type="scientific">Centaurea solstitialis</name>
    <name type="common">yellow star-thistle</name>
    <dbReference type="NCBI Taxonomy" id="347529"/>
    <lineage>
        <taxon>Eukaryota</taxon>
        <taxon>Viridiplantae</taxon>
        <taxon>Streptophyta</taxon>
        <taxon>Embryophyta</taxon>
        <taxon>Tracheophyta</taxon>
        <taxon>Spermatophyta</taxon>
        <taxon>Magnoliopsida</taxon>
        <taxon>eudicotyledons</taxon>
        <taxon>Gunneridae</taxon>
        <taxon>Pentapetalae</taxon>
        <taxon>asterids</taxon>
        <taxon>campanulids</taxon>
        <taxon>Asterales</taxon>
        <taxon>Asteraceae</taxon>
        <taxon>Carduoideae</taxon>
        <taxon>Cardueae</taxon>
        <taxon>Centaureinae</taxon>
        <taxon>Centaurea</taxon>
    </lineage>
</organism>